<feature type="transmembrane region" description="Helical" evidence="1">
    <location>
        <begin position="130"/>
        <end position="148"/>
    </location>
</feature>
<dbReference type="InterPro" id="IPR025330">
    <property type="entry name" value="DUF4236"/>
</dbReference>
<name>A0A9X2KZQ4_9FLAO</name>
<dbReference type="AlphaFoldDB" id="A0A9X2KZQ4"/>
<proteinExistence type="predicted"/>
<keyword evidence="1" id="KW-1133">Transmembrane helix</keyword>
<evidence type="ECO:0000259" key="2">
    <source>
        <dbReference type="Pfam" id="PF14020"/>
    </source>
</evidence>
<dbReference type="Pfam" id="PF14020">
    <property type="entry name" value="DUF4236"/>
    <property type="match status" value="1"/>
</dbReference>
<evidence type="ECO:0000313" key="3">
    <source>
        <dbReference type="EMBL" id="MCP9201335.1"/>
    </source>
</evidence>
<sequence length="383" mass="43702">MAWRYRKRIKIIPGVHLNLSRSGISTSIGVRGASVTLGKDGTYLNTGIPGTGIYQRQKLSGGLKSKPDTNNFVHNSISYTETEITSSSIHEITSSDMQGIKDAIIMAGKQRAELKEDLATVESKLSLTKLYLVFSYLFLYGLIIKSIADNIRKDISSQKAAIKRIKLEIEQCYVNLDINFDEEFQNCYDQLRQHFNSLCTSHKIWDVTSEQYQDRATTRSSAGVLVKRSEVRLTTKSLDFIKCKLDAMVFQNANGADLYFYPYFIVMYTDPSKFAIIGITELDLHSSYVRFTETGSVPKDSQIIDYTWAKVNKNGSRDKRFKGNYQIPVTKYGQFNLYTDTGVNEEYQFSNYDYSNSFGNSYLKYQQMIKKNTSEFIQENTVS</sequence>
<keyword evidence="1" id="KW-0812">Transmembrane</keyword>
<accession>A0A9X2KZQ4</accession>
<organism evidence="3 4">
    <name type="scientific">Christiangramia oceanisediminis</name>
    <dbReference type="NCBI Taxonomy" id="2920386"/>
    <lineage>
        <taxon>Bacteria</taxon>
        <taxon>Pseudomonadati</taxon>
        <taxon>Bacteroidota</taxon>
        <taxon>Flavobacteriia</taxon>
        <taxon>Flavobacteriales</taxon>
        <taxon>Flavobacteriaceae</taxon>
        <taxon>Christiangramia</taxon>
    </lineage>
</organism>
<keyword evidence="1" id="KW-0472">Membrane</keyword>
<protein>
    <submittedName>
        <fullName evidence="3">DUF4236 domain-containing protein</fullName>
    </submittedName>
</protein>
<evidence type="ECO:0000256" key="1">
    <source>
        <dbReference type="SAM" id="Phobius"/>
    </source>
</evidence>
<dbReference type="Proteomes" id="UP001155280">
    <property type="component" value="Unassembled WGS sequence"/>
</dbReference>
<gene>
    <name evidence="3" type="ORF">MKO06_15605</name>
</gene>
<reference evidence="3" key="1">
    <citation type="submission" date="2022-07" db="EMBL/GenBank/DDBJ databases">
        <title>Gramela sediminis sp. nov., isolated from deep-sea sediment of the Indian Ocean.</title>
        <authorList>
            <person name="Shi H."/>
        </authorList>
    </citation>
    <scope>NUCLEOTIDE SEQUENCE</scope>
    <source>
        <strain evidence="3">GC03-9</strain>
    </source>
</reference>
<feature type="domain" description="DUF4236" evidence="2">
    <location>
        <begin position="3"/>
        <end position="56"/>
    </location>
</feature>
<keyword evidence="4" id="KW-1185">Reference proteome</keyword>
<dbReference type="RefSeq" id="WP_241552199.1">
    <property type="nucleotide sequence ID" value="NZ_JANCNS010000003.1"/>
</dbReference>
<evidence type="ECO:0000313" key="4">
    <source>
        <dbReference type="Proteomes" id="UP001155280"/>
    </source>
</evidence>
<comment type="caution">
    <text evidence="3">The sequence shown here is derived from an EMBL/GenBank/DDBJ whole genome shotgun (WGS) entry which is preliminary data.</text>
</comment>
<dbReference type="EMBL" id="JANCNS010000003">
    <property type="protein sequence ID" value="MCP9201335.1"/>
    <property type="molecule type" value="Genomic_DNA"/>
</dbReference>